<keyword evidence="1" id="KW-1003">Cell membrane</keyword>
<evidence type="ECO:0000256" key="3">
    <source>
        <dbReference type="ARBA" id="ARBA00022989"/>
    </source>
</evidence>
<proteinExistence type="predicted"/>
<evidence type="ECO:0000256" key="4">
    <source>
        <dbReference type="ARBA" id="ARBA00023136"/>
    </source>
</evidence>
<dbReference type="InterPro" id="IPR010445">
    <property type="entry name" value="LapA_dom"/>
</dbReference>
<dbReference type="PANTHER" id="PTHR41335">
    <property type="entry name" value="MEMBRANE PROTEIN-RELATED"/>
    <property type="match status" value="1"/>
</dbReference>
<name>Q2YZP8_9DELT</name>
<dbReference type="EMBL" id="AJ937768">
    <property type="protein sequence ID" value="CAI78650.1"/>
    <property type="molecule type" value="Genomic_DNA"/>
</dbReference>
<evidence type="ECO:0000259" key="6">
    <source>
        <dbReference type="Pfam" id="PF06305"/>
    </source>
</evidence>
<dbReference type="GO" id="GO:0005886">
    <property type="term" value="C:plasma membrane"/>
    <property type="evidence" value="ECO:0007669"/>
    <property type="project" value="InterPro"/>
</dbReference>
<keyword evidence="2 5" id="KW-0812">Transmembrane</keyword>
<evidence type="ECO:0000256" key="1">
    <source>
        <dbReference type="ARBA" id="ARBA00022475"/>
    </source>
</evidence>
<sequence length="103" mass="12207">MRVVYLILTIIFAFFIVTFSQLNSEVVTIKYYYMKDINVPVYMLIFAALLAGVIITWFFSVVERFRLNRTISKLNRAIRDLKKEVRAHEPPPVIDQKKKQDSY</sequence>
<feature type="domain" description="Lipopolysaccharide assembly protein A" evidence="6">
    <location>
        <begin position="23"/>
        <end position="85"/>
    </location>
</feature>
<keyword evidence="3 5" id="KW-1133">Transmembrane helix</keyword>
<evidence type="ECO:0000313" key="7">
    <source>
        <dbReference type="EMBL" id="CAI78650.1"/>
    </source>
</evidence>
<accession>Q2YZP8</accession>
<reference evidence="7" key="1">
    <citation type="journal article" date="2005" name="Environ. Microbiol.">
        <title>Lateral gene transfer and phylogenetic assignment of environmental fosmid clones.</title>
        <authorList>
            <person name="Nesbo C.L."/>
            <person name="Boucher Y."/>
            <person name="Dlutek M."/>
            <person name="Doolittle F.W."/>
        </authorList>
    </citation>
    <scope>NUCLEOTIDE SEQUENCE</scope>
</reference>
<feature type="transmembrane region" description="Helical" evidence="5">
    <location>
        <begin position="40"/>
        <end position="62"/>
    </location>
</feature>
<keyword evidence="4 5" id="KW-0472">Membrane</keyword>
<dbReference type="PANTHER" id="PTHR41335:SF1">
    <property type="entry name" value="MEMBRANE PROTEIN"/>
    <property type="match status" value="1"/>
</dbReference>
<evidence type="ECO:0000256" key="2">
    <source>
        <dbReference type="ARBA" id="ARBA00022692"/>
    </source>
</evidence>
<protein>
    <recommendedName>
        <fullName evidence="6">Lipopolysaccharide assembly protein A domain-containing protein</fullName>
    </recommendedName>
</protein>
<dbReference type="AlphaFoldDB" id="Q2YZP8"/>
<organism evidence="7">
    <name type="scientific">uncultured delta proteobacterium</name>
    <dbReference type="NCBI Taxonomy" id="34034"/>
    <lineage>
        <taxon>Bacteria</taxon>
        <taxon>Deltaproteobacteria</taxon>
        <taxon>environmental samples</taxon>
    </lineage>
</organism>
<evidence type="ECO:0000256" key="5">
    <source>
        <dbReference type="SAM" id="Phobius"/>
    </source>
</evidence>
<dbReference type="Pfam" id="PF06305">
    <property type="entry name" value="LapA_dom"/>
    <property type="match status" value="1"/>
</dbReference>